<name>V4L5F3_EUTSA</name>
<protein>
    <submittedName>
        <fullName evidence="2">Uncharacterized protein</fullName>
    </submittedName>
</protein>
<proteinExistence type="predicted"/>
<dbReference type="AlphaFoldDB" id="V4L5F3"/>
<dbReference type="EMBL" id="KI517488">
    <property type="protein sequence ID" value="ESQ38919.1"/>
    <property type="molecule type" value="Genomic_DNA"/>
</dbReference>
<gene>
    <name evidence="2" type="ORF">EUTSA_v10001840mg</name>
</gene>
<feature type="region of interest" description="Disordered" evidence="1">
    <location>
        <begin position="1"/>
        <end position="38"/>
    </location>
</feature>
<evidence type="ECO:0000313" key="3">
    <source>
        <dbReference type="Proteomes" id="UP000030689"/>
    </source>
</evidence>
<evidence type="ECO:0000313" key="2">
    <source>
        <dbReference type="EMBL" id="ESQ38919.1"/>
    </source>
</evidence>
<dbReference type="Gramene" id="ESQ38919">
    <property type="protein sequence ID" value="ESQ38919"/>
    <property type="gene ID" value="EUTSA_v10001840mg"/>
</dbReference>
<sequence>MIRYSTGVIDPELKEKPNNPLEQEETTGEGRKDDSNISGRDAATVVQIFLAFSPLFQLEFLPPTRHPVSLQFIHINNHYNFFLVFE</sequence>
<reference evidence="2 3" key="1">
    <citation type="journal article" date="2013" name="Front. Plant Sci.">
        <title>The Reference Genome of the Halophytic Plant Eutrema salsugineum.</title>
        <authorList>
            <person name="Yang R."/>
            <person name="Jarvis D.E."/>
            <person name="Chen H."/>
            <person name="Beilstein M.A."/>
            <person name="Grimwood J."/>
            <person name="Jenkins J."/>
            <person name="Shu S."/>
            <person name="Prochnik S."/>
            <person name="Xin M."/>
            <person name="Ma C."/>
            <person name="Schmutz J."/>
            <person name="Wing R.A."/>
            <person name="Mitchell-Olds T."/>
            <person name="Schumaker K.S."/>
            <person name="Wang X."/>
        </authorList>
    </citation>
    <scope>NUCLEOTIDE SEQUENCE [LARGE SCALE GENOMIC DNA]</scope>
</reference>
<accession>V4L5F3</accession>
<evidence type="ECO:0000256" key="1">
    <source>
        <dbReference type="SAM" id="MobiDB-lite"/>
    </source>
</evidence>
<dbReference type="Proteomes" id="UP000030689">
    <property type="component" value="Unassembled WGS sequence"/>
</dbReference>
<keyword evidence="3" id="KW-1185">Reference proteome</keyword>
<organism evidence="2 3">
    <name type="scientific">Eutrema salsugineum</name>
    <name type="common">Saltwater cress</name>
    <name type="synonym">Sisymbrium salsugineum</name>
    <dbReference type="NCBI Taxonomy" id="72664"/>
    <lineage>
        <taxon>Eukaryota</taxon>
        <taxon>Viridiplantae</taxon>
        <taxon>Streptophyta</taxon>
        <taxon>Embryophyta</taxon>
        <taxon>Tracheophyta</taxon>
        <taxon>Spermatophyta</taxon>
        <taxon>Magnoliopsida</taxon>
        <taxon>eudicotyledons</taxon>
        <taxon>Gunneridae</taxon>
        <taxon>Pentapetalae</taxon>
        <taxon>rosids</taxon>
        <taxon>malvids</taxon>
        <taxon>Brassicales</taxon>
        <taxon>Brassicaceae</taxon>
        <taxon>Eutremeae</taxon>
        <taxon>Eutrema</taxon>
    </lineage>
</organism>
<dbReference type="KEGG" id="eus:EUTSA_v10001840mg"/>